<dbReference type="AlphaFoldDB" id="A0A5C3PVT6"/>
<keyword evidence="3" id="KW-1185">Reference proteome</keyword>
<proteinExistence type="predicted"/>
<feature type="region of interest" description="Disordered" evidence="1">
    <location>
        <begin position="57"/>
        <end position="77"/>
    </location>
</feature>
<evidence type="ECO:0000256" key="1">
    <source>
        <dbReference type="SAM" id="MobiDB-lite"/>
    </source>
</evidence>
<organism evidence="2 3">
    <name type="scientific">Polyporus arcularius HHB13444</name>
    <dbReference type="NCBI Taxonomy" id="1314778"/>
    <lineage>
        <taxon>Eukaryota</taxon>
        <taxon>Fungi</taxon>
        <taxon>Dikarya</taxon>
        <taxon>Basidiomycota</taxon>
        <taxon>Agaricomycotina</taxon>
        <taxon>Agaricomycetes</taxon>
        <taxon>Polyporales</taxon>
        <taxon>Polyporaceae</taxon>
        <taxon>Polyporus</taxon>
    </lineage>
</organism>
<sequence length="258" mass="26878">PAGAVTRRASKACRATAVPKPIAGNTAGRECRCSPGPAGAVTRQASKAPRTTIALKATTGSAAGKGSRRSPGLAGAVTQKASEVPVGVRAFGRMLSPSCHPWVAAAVLRVPRAEASPTCQTWWTRVAVRSLARLVAPFLNPIRALLPIRRPVTVTPRPPAPALVALEPLGPPPVKVIPRPPEPVPAALGPPPVMVIPRLPEPVPAALGRHPAMDILRHPAPVLVALGINVPETSRSPGTYDSPELNYPCVFYRSKPAL</sequence>
<evidence type="ECO:0000313" key="3">
    <source>
        <dbReference type="Proteomes" id="UP000308197"/>
    </source>
</evidence>
<dbReference type="EMBL" id="ML210974">
    <property type="protein sequence ID" value="TFK93945.1"/>
    <property type="molecule type" value="Genomic_DNA"/>
</dbReference>
<evidence type="ECO:0000313" key="2">
    <source>
        <dbReference type="EMBL" id="TFK93945.1"/>
    </source>
</evidence>
<accession>A0A5C3PVT6</accession>
<dbReference type="Proteomes" id="UP000308197">
    <property type="component" value="Unassembled WGS sequence"/>
</dbReference>
<dbReference type="InParanoid" id="A0A5C3PVT6"/>
<protein>
    <submittedName>
        <fullName evidence="2">Uncharacterized protein</fullName>
    </submittedName>
</protein>
<reference evidence="2 3" key="1">
    <citation type="journal article" date="2019" name="Nat. Ecol. Evol.">
        <title>Megaphylogeny resolves global patterns of mushroom evolution.</title>
        <authorList>
            <person name="Varga T."/>
            <person name="Krizsan K."/>
            <person name="Foldi C."/>
            <person name="Dima B."/>
            <person name="Sanchez-Garcia M."/>
            <person name="Sanchez-Ramirez S."/>
            <person name="Szollosi G.J."/>
            <person name="Szarkandi J.G."/>
            <person name="Papp V."/>
            <person name="Albert L."/>
            <person name="Andreopoulos W."/>
            <person name="Angelini C."/>
            <person name="Antonin V."/>
            <person name="Barry K.W."/>
            <person name="Bougher N.L."/>
            <person name="Buchanan P."/>
            <person name="Buyck B."/>
            <person name="Bense V."/>
            <person name="Catcheside P."/>
            <person name="Chovatia M."/>
            <person name="Cooper J."/>
            <person name="Damon W."/>
            <person name="Desjardin D."/>
            <person name="Finy P."/>
            <person name="Geml J."/>
            <person name="Haridas S."/>
            <person name="Hughes K."/>
            <person name="Justo A."/>
            <person name="Karasinski D."/>
            <person name="Kautmanova I."/>
            <person name="Kiss B."/>
            <person name="Kocsube S."/>
            <person name="Kotiranta H."/>
            <person name="LaButti K.M."/>
            <person name="Lechner B.E."/>
            <person name="Liimatainen K."/>
            <person name="Lipzen A."/>
            <person name="Lukacs Z."/>
            <person name="Mihaltcheva S."/>
            <person name="Morgado L.N."/>
            <person name="Niskanen T."/>
            <person name="Noordeloos M.E."/>
            <person name="Ohm R.A."/>
            <person name="Ortiz-Santana B."/>
            <person name="Ovrebo C."/>
            <person name="Racz N."/>
            <person name="Riley R."/>
            <person name="Savchenko A."/>
            <person name="Shiryaev A."/>
            <person name="Soop K."/>
            <person name="Spirin V."/>
            <person name="Szebenyi C."/>
            <person name="Tomsovsky M."/>
            <person name="Tulloss R.E."/>
            <person name="Uehling J."/>
            <person name="Grigoriev I.V."/>
            <person name="Vagvolgyi C."/>
            <person name="Papp T."/>
            <person name="Martin F.M."/>
            <person name="Miettinen O."/>
            <person name="Hibbett D.S."/>
            <person name="Nagy L.G."/>
        </authorList>
    </citation>
    <scope>NUCLEOTIDE SEQUENCE [LARGE SCALE GENOMIC DNA]</scope>
    <source>
        <strain evidence="2 3">HHB13444</strain>
    </source>
</reference>
<feature type="non-terminal residue" evidence="2">
    <location>
        <position position="1"/>
    </location>
</feature>
<name>A0A5C3PVT6_9APHY</name>
<gene>
    <name evidence="2" type="ORF">K466DRAFT_610856</name>
</gene>